<comment type="caution">
    <text evidence="2">The sequence shown here is derived from an EMBL/GenBank/DDBJ whole genome shotgun (WGS) entry which is preliminary data.</text>
</comment>
<dbReference type="EMBL" id="JAVFHQ010000048">
    <property type="protein sequence ID" value="KAK4541860.1"/>
    <property type="molecule type" value="Genomic_DNA"/>
</dbReference>
<keyword evidence="3" id="KW-1185">Reference proteome</keyword>
<dbReference type="InterPro" id="IPR013595">
    <property type="entry name" value="Pept_S33_TAP-like_C"/>
</dbReference>
<evidence type="ECO:0000313" key="3">
    <source>
        <dbReference type="Proteomes" id="UP001324427"/>
    </source>
</evidence>
<feature type="domain" description="Peptidase S33 tripeptidyl aminopeptidase-like C-terminal" evidence="1">
    <location>
        <begin position="106"/>
        <end position="196"/>
    </location>
</feature>
<protein>
    <recommendedName>
        <fullName evidence="1">Peptidase S33 tripeptidyl aminopeptidase-like C-terminal domain-containing protein</fullName>
    </recommendedName>
</protein>
<evidence type="ECO:0000313" key="2">
    <source>
        <dbReference type="EMBL" id="KAK4541860.1"/>
    </source>
</evidence>
<name>A0AAV9JAE7_9PEZI</name>
<dbReference type="AlphaFoldDB" id="A0AAV9JAE7"/>
<gene>
    <name evidence="2" type="ORF">LTR36_007392</name>
</gene>
<dbReference type="Proteomes" id="UP001324427">
    <property type="component" value="Unassembled WGS sequence"/>
</dbReference>
<proteinExistence type="predicted"/>
<accession>A0AAV9JAE7</accession>
<organism evidence="2 3">
    <name type="scientific">Oleoguttula mirabilis</name>
    <dbReference type="NCBI Taxonomy" id="1507867"/>
    <lineage>
        <taxon>Eukaryota</taxon>
        <taxon>Fungi</taxon>
        <taxon>Dikarya</taxon>
        <taxon>Ascomycota</taxon>
        <taxon>Pezizomycotina</taxon>
        <taxon>Dothideomycetes</taxon>
        <taxon>Dothideomycetidae</taxon>
        <taxon>Mycosphaerellales</taxon>
        <taxon>Teratosphaeriaceae</taxon>
        <taxon>Oleoguttula</taxon>
    </lineage>
</organism>
<dbReference type="Pfam" id="PF08386">
    <property type="entry name" value="Abhydrolase_4"/>
    <property type="match status" value="1"/>
</dbReference>
<evidence type="ECO:0000259" key="1">
    <source>
        <dbReference type="Pfam" id="PF08386"/>
    </source>
</evidence>
<sequence>MAENGTLSACASGTTCNETLTVFDAQSTIAGLLAGQPDFPNLFARLEAALSGDGADFAASGPFTIDEVWALPLECADNRVYDSSYAGYQELIQAMEEVDTHHIHQSDWLAIFLSCAAWPYSTPPTQPLELTAPMLLVTADFDVSAATEKTTFAWSTQTPHSALVVRHGDDHVSFDLPRQASTNYTKQFLRSGVLPGAIDGTFVTMYEPGMQREAVPDPYCVPTGFVAGDVDSA</sequence>
<reference evidence="2 3" key="1">
    <citation type="submission" date="2021-11" db="EMBL/GenBank/DDBJ databases">
        <title>Black yeast isolated from Biological Soil Crust.</title>
        <authorList>
            <person name="Kurbessoian T."/>
        </authorList>
    </citation>
    <scope>NUCLEOTIDE SEQUENCE [LARGE SCALE GENOMIC DNA]</scope>
    <source>
        <strain evidence="2 3">CCFEE 5522</strain>
    </source>
</reference>